<accession>A0AAV4MUG2</accession>
<reference evidence="1 2" key="1">
    <citation type="submission" date="2021-06" db="EMBL/GenBank/DDBJ databases">
        <title>Caerostris extrusa draft genome.</title>
        <authorList>
            <person name="Kono N."/>
            <person name="Arakawa K."/>
        </authorList>
    </citation>
    <scope>NUCLEOTIDE SEQUENCE [LARGE SCALE GENOMIC DNA]</scope>
</reference>
<comment type="caution">
    <text evidence="1">The sequence shown here is derived from an EMBL/GenBank/DDBJ whole genome shotgun (WGS) entry which is preliminary data.</text>
</comment>
<protein>
    <recommendedName>
        <fullName evidence="3">Maturase K</fullName>
    </recommendedName>
</protein>
<gene>
    <name evidence="1" type="ORF">CEXT_460851</name>
</gene>
<dbReference type="EMBL" id="BPLR01002649">
    <property type="protein sequence ID" value="GIX76082.1"/>
    <property type="molecule type" value="Genomic_DNA"/>
</dbReference>
<evidence type="ECO:0000313" key="2">
    <source>
        <dbReference type="Proteomes" id="UP001054945"/>
    </source>
</evidence>
<sequence>MNEIVLTSHKVVSELYIPYTLKEDLLNCIGHLLAEFKQWVFSYIFFFDEQPMVQFTNMCWKSSGIIDVQKTTRAILKDESVAIKQRFRLACVSGLRDDICSLWNEMSEKQRKKESQFPVTKWIPFLFDNKAEALKMWEHPTLQNLLSLEDVWSSPTVRRLLQFVRPEERRAGFLFFLNSEEGGQLLDIDLFYELDELGKWEATEYFYLIVLSFYFHWSMRNELINLTDKLFSSFEYVSLHFSRGMHFVELALHIWIKTR</sequence>
<dbReference type="Proteomes" id="UP001054945">
    <property type="component" value="Unassembled WGS sequence"/>
</dbReference>
<evidence type="ECO:0000313" key="1">
    <source>
        <dbReference type="EMBL" id="GIX76082.1"/>
    </source>
</evidence>
<keyword evidence="2" id="KW-1185">Reference proteome</keyword>
<organism evidence="1 2">
    <name type="scientific">Caerostris extrusa</name>
    <name type="common">Bark spider</name>
    <name type="synonym">Caerostris bankana</name>
    <dbReference type="NCBI Taxonomy" id="172846"/>
    <lineage>
        <taxon>Eukaryota</taxon>
        <taxon>Metazoa</taxon>
        <taxon>Ecdysozoa</taxon>
        <taxon>Arthropoda</taxon>
        <taxon>Chelicerata</taxon>
        <taxon>Arachnida</taxon>
        <taxon>Araneae</taxon>
        <taxon>Araneomorphae</taxon>
        <taxon>Entelegynae</taxon>
        <taxon>Araneoidea</taxon>
        <taxon>Araneidae</taxon>
        <taxon>Caerostris</taxon>
    </lineage>
</organism>
<proteinExistence type="predicted"/>
<evidence type="ECO:0008006" key="3">
    <source>
        <dbReference type="Google" id="ProtNLM"/>
    </source>
</evidence>
<name>A0AAV4MUG2_CAEEX</name>
<dbReference type="AlphaFoldDB" id="A0AAV4MUG2"/>